<dbReference type="PANTHER" id="PTHR43386">
    <property type="entry name" value="OLIGOPEPTIDE TRANSPORT SYSTEM PERMEASE PROTEIN APPC"/>
    <property type="match status" value="1"/>
</dbReference>
<keyword evidence="8 9" id="KW-0472">Membrane</keyword>
<comment type="similarity">
    <text evidence="9">Belongs to the binding-protein-dependent transport system permease family.</text>
</comment>
<evidence type="ECO:0000256" key="2">
    <source>
        <dbReference type="ARBA" id="ARBA00022448"/>
    </source>
</evidence>
<organism evidence="11 12">
    <name type="scientific">Paracraurococcus lichenis</name>
    <dbReference type="NCBI Taxonomy" id="3064888"/>
    <lineage>
        <taxon>Bacteria</taxon>
        <taxon>Pseudomonadati</taxon>
        <taxon>Pseudomonadota</taxon>
        <taxon>Alphaproteobacteria</taxon>
        <taxon>Acetobacterales</taxon>
        <taxon>Roseomonadaceae</taxon>
        <taxon>Paracraurococcus</taxon>
    </lineage>
</organism>
<dbReference type="Gene3D" id="1.10.3720.10">
    <property type="entry name" value="MetI-like"/>
    <property type="match status" value="1"/>
</dbReference>
<evidence type="ECO:0000256" key="9">
    <source>
        <dbReference type="RuleBase" id="RU363032"/>
    </source>
</evidence>
<evidence type="ECO:0000256" key="5">
    <source>
        <dbReference type="ARBA" id="ARBA00022856"/>
    </source>
</evidence>
<feature type="transmembrane region" description="Helical" evidence="9">
    <location>
        <begin position="199"/>
        <end position="220"/>
    </location>
</feature>
<name>A0ABT9E5P1_9PROT</name>
<reference evidence="11 12" key="1">
    <citation type="submission" date="2023-08" db="EMBL/GenBank/DDBJ databases">
        <title>The draft genome sequence of Paracraurococcus sp. LOR1-02.</title>
        <authorList>
            <person name="Kingkaew E."/>
            <person name="Tanasupawat S."/>
        </authorList>
    </citation>
    <scope>NUCLEOTIDE SEQUENCE [LARGE SCALE GENOMIC DNA]</scope>
    <source>
        <strain evidence="11 12">LOR1-02</strain>
    </source>
</reference>
<evidence type="ECO:0000256" key="6">
    <source>
        <dbReference type="ARBA" id="ARBA00022927"/>
    </source>
</evidence>
<dbReference type="RefSeq" id="WP_305106343.1">
    <property type="nucleotide sequence ID" value="NZ_JAUTWS010000029.1"/>
</dbReference>
<dbReference type="Proteomes" id="UP001243009">
    <property type="component" value="Unassembled WGS sequence"/>
</dbReference>
<comment type="caution">
    <text evidence="11">The sequence shown here is derived from an EMBL/GenBank/DDBJ whole genome shotgun (WGS) entry which is preliminary data.</text>
</comment>
<dbReference type="PROSITE" id="PS50928">
    <property type="entry name" value="ABC_TM1"/>
    <property type="match status" value="1"/>
</dbReference>
<keyword evidence="3" id="KW-1003">Cell membrane</keyword>
<feature type="transmembrane region" description="Helical" evidence="9">
    <location>
        <begin position="150"/>
        <end position="168"/>
    </location>
</feature>
<comment type="subcellular location">
    <subcellularLocation>
        <location evidence="1 9">Cell membrane</location>
        <topology evidence="1 9">Multi-pass membrane protein</topology>
    </subcellularLocation>
</comment>
<evidence type="ECO:0000256" key="8">
    <source>
        <dbReference type="ARBA" id="ARBA00023136"/>
    </source>
</evidence>
<evidence type="ECO:0000256" key="3">
    <source>
        <dbReference type="ARBA" id="ARBA00022475"/>
    </source>
</evidence>
<accession>A0ABT9E5P1</accession>
<dbReference type="EMBL" id="JAUTWS010000029">
    <property type="protein sequence ID" value="MDO9711484.1"/>
    <property type="molecule type" value="Genomic_DNA"/>
</dbReference>
<keyword evidence="4 9" id="KW-0812">Transmembrane</keyword>
<dbReference type="InterPro" id="IPR050366">
    <property type="entry name" value="BP-dependent_transpt_permease"/>
</dbReference>
<dbReference type="SUPFAM" id="SSF161098">
    <property type="entry name" value="MetI-like"/>
    <property type="match status" value="1"/>
</dbReference>
<feature type="transmembrane region" description="Helical" evidence="9">
    <location>
        <begin position="90"/>
        <end position="113"/>
    </location>
</feature>
<gene>
    <name evidence="11" type="ORF">Q7A36_24265</name>
</gene>
<dbReference type="PANTHER" id="PTHR43386:SF1">
    <property type="entry name" value="D,D-DIPEPTIDE TRANSPORT SYSTEM PERMEASE PROTEIN DDPC-RELATED"/>
    <property type="match status" value="1"/>
</dbReference>
<dbReference type="Pfam" id="PF00528">
    <property type="entry name" value="BPD_transp_1"/>
    <property type="match status" value="1"/>
</dbReference>
<evidence type="ECO:0000313" key="12">
    <source>
        <dbReference type="Proteomes" id="UP001243009"/>
    </source>
</evidence>
<evidence type="ECO:0000256" key="4">
    <source>
        <dbReference type="ARBA" id="ARBA00022692"/>
    </source>
</evidence>
<proteinExistence type="inferred from homology"/>
<keyword evidence="12" id="KW-1185">Reference proteome</keyword>
<sequence length="288" mass="30029">MSTTAMVTPRAPSRLLRGFLRNPSFLIGLALLLAVVLVALAAPWLFPGDPQEMAGIPTLWPGEDAAFPLGTDSLGRDVAAGLAHGARVSLLVGVAAAGIGLVIGTTIGAFAGYSGGWVDNVLVRLTELFQTVPTFLLVIVIVAIGEPSAGVIALAIGLASWPTVARLVRAQFRSLREADFVAAARSLGYSRLRIIWREILPNALPPIIVTASVMVANAILTEAGLSFLNMGDPNLVSWGSMIGDGRPLLRTAWYLSALPGSAIALTVLSLNLVGDGLNDVLNPRSAQP</sequence>
<protein>
    <submittedName>
        <fullName evidence="11">ABC transporter permease</fullName>
    </submittedName>
</protein>
<dbReference type="CDD" id="cd06261">
    <property type="entry name" value="TM_PBP2"/>
    <property type="match status" value="1"/>
</dbReference>
<evidence type="ECO:0000259" key="10">
    <source>
        <dbReference type="PROSITE" id="PS50928"/>
    </source>
</evidence>
<dbReference type="InterPro" id="IPR035906">
    <property type="entry name" value="MetI-like_sf"/>
</dbReference>
<feature type="transmembrane region" description="Helical" evidence="9">
    <location>
        <begin position="253"/>
        <end position="274"/>
    </location>
</feature>
<dbReference type="Pfam" id="PF12911">
    <property type="entry name" value="OppC_N"/>
    <property type="match status" value="1"/>
</dbReference>
<feature type="domain" description="ABC transmembrane type-1" evidence="10">
    <location>
        <begin position="86"/>
        <end position="274"/>
    </location>
</feature>
<keyword evidence="2 9" id="KW-0813">Transport</keyword>
<evidence type="ECO:0000313" key="11">
    <source>
        <dbReference type="EMBL" id="MDO9711484.1"/>
    </source>
</evidence>
<keyword evidence="6" id="KW-0653">Protein transport</keyword>
<evidence type="ECO:0000256" key="1">
    <source>
        <dbReference type="ARBA" id="ARBA00004651"/>
    </source>
</evidence>
<keyword evidence="7 9" id="KW-1133">Transmembrane helix</keyword>
<dbReference type="InterPro" id="IPR000515">
    <property type="entry name" value="MetI-like"/>
</dbReference>
<keyword evidence="5" id="KW-0571">Peptide transport</keyword>
<dbReference type="InterPro" id="IPR025966">
    <property type="entry name" value="OppC_N"/>
</dbReference>
<evidence type="ECO:0000256" key="7">
    <source>
        <dbReference type="ARBA" id="ARBA00022989"/>
    </source>
</evidence>
<feature type="transmembrane region" description="Helical" evidence="9">
    <location>
        <begin position="125"/>
        <end position="144"/>
    </location>
</feature>